<evidence type="ECO:0000256" key="3">
    <source>
        <dbReference type="ARBA" id="ARBA00022577"/>
    </source>
</evidence>
<evidence type="ECO:0008006" key="8">
    <source>
        <dbReference type="Google" id="ProtNLM"/>
    </source>
</evidence>
<proteinExistence type="inferred from homology"/>
<comment type="similarity">
    <text evidence="1">Belongs to the DEFL family.</text>
</comment>
<keyword evidence="3" id="KW-0295">Fungicide</keyword>
<dbReference type="EMBL" id="JAAARO010000010">
    <property type="protein sequence ID" value="KAF5741067.1"/>
    <property type="molecule type" value="Genomic_DNA"/>
</dbReference>
<comment type="caution">
    <text evidence="6">The sequence shown here is derived from an EMBL/GenBank/DDBJ whole genome shotgun (WGS) entry which is preliminary data.</text>
</comment>
<protein>
    <recommendedName>
        <fullName evidence="8">Defensin-like protein</fullName>
    </recommendedName>
</protein>
<dbReference type="GO" id="GO:0031640">
    <property type="term" value="P:killing of cells of another organism"/>
    <property type="evidence" value="ECO:0007669"/>
    <property type="project" value="UniProtKB-KW"/>
</dbReference>
<evidence type="ECO:0000256" key="1">
    <source>
        <dbReference type="ARBA" id="ARBA00006722"/>
    </source>
</evidence>
<keyword evidence="7" id="KW-1185">Reference proteome</keyword>
<dbReference type="PANTHER" id="PTHR33830:SF3">
    <property type="entry name" value="DEFENSIN-LIKE PROTEIN 127-RELATED"/>
    <property type="match status" value="1"/>
</dbReference>
<dbReference type="GO" id="GO:0050832">
    <property type="term" value="P:defense response to fungus"/>
    <property type="evidence" value="ECO:0007669"/>
    <property type="project" value="UniProtKB-KW"/>
</dbReference>
<evidence type="ECO:0000313" key="6">
    <source>
        <dbReference type="EMBL" id="KAF5741067.1"/>
    </source>
</evidence>
<dbReference type="Pfam" id="PF07333">
    <property type="entry name" value="SLR1-BP"/>
    <property type="match status" value="1"/>
</dbReference>
<evidence type="ECO:0000256" key="2">
    <source>
        <dbReference type="ARBA" id="ARBA00022529"/>
    </source>
</evidence>
<keyword evidence="5" id="KW-1015">Disulfide bond</keyword>
<dbReference type="PANTHER" id="PTHR33830">
    <property type="entry name" value="DEFENSIN-LIKE PROTEIN 184-RELATED"/>
    <property type="match status" value="1"/>
</dbReference>
<keyword evidence="2" id="KW-0929">Antimicrobial</keyword>
<reference evidence="6 7" key="1">
    <citation type="journal article" date="2020" name="Nat. Commun.">
        <title>Genome of Tripterygium wilfordii and identification of cytochrome P450 involved in triptolide biosynthesis.</title>
        <authorList>
            <person name="Tu L."/>
            <person name="Su P."/>
            <person name="Zhang Z."/>
            <person name="Gao L."/>
            <person name="Wang J."/>
            <person name="Hu T."/>
            <person name="Zhou J."/>
            <person name="Zhang Y."/>
            <person name="Zhao Y."/>
            <person name="Liu Y."/>
            <person name="Song Y."/>
            <person name="Tong Y."/>
            <person name="Lu Y."/>
            <person name="Yang J."/>
            <person name="Xu C."/>
            <person name="Jia M."/>
            <person name="Peters R.J."/>
            <person name="Huang L."/>
            <person name="Gao W."/>
        </authorList>
    </citation>
    <scope>NUCLEOTIDE SEQUENCE [LARGE SCALE GENOMIC DNA]</scope>
    <source>
        <strain evidence="7">cv. XIE 37</strain>
        <tissue evidence="6">Leaf</tissue>
    </source>
</reference>
<dbReference type="AlphaFoldDB" id="A0A7J7D3Z3"/>
<evidence type="ECO:0000256" key="4">
    <source>
        <dbReference type="ARBA" id="ARBA00022821"/>
    </source>
</evidence>
<keyword evidence="4" id="KW-0611">Plant defense</keyword>
<organism evidence="6 7">
    <name type="scientific">Tripterygium wilfordii</name>
    <name type="common">Thunder God vine</name>
    <dbReference type="NCBI Taxonomy" id="458696"/>
    <lineage>
        <taxon>Eukaryota</taxon>
        <taxon>Viridiplantae</taxon>
        <taxon>Streptophyta</taxon>
        <taxon>Embryophyta</taxon>
        <taxon>Tracheophyta</taxon>
        <taxon>Spermatophyta</taxon>
        <taxon>Magnoliopsida</taxon>
        <taxon>eudicotyledons</taxon>
        <taxon>Gunneridae</taxon>
        <taxon>Pentapetalae</taxon>
        <taxon>rosids</taxon>
        <taxon>fabids</taxon>
        <taxon>Celastrales</taxon>
        <taxon>Celastraceae</taxon>
        <taxon>Tripterygium</taxon>
    </lineage>
</organism>
<dbReference type="Proteomes" id="UP000593562">
    <property type="component" value="Unassembled WGS sequence"/>
</dbReference>
<accession>A0A7J7D3Z3</accession>
<dbReference type="InterPro" id="IPR010851">
    <property type="entry name" value="DEFL"/>
</dbReference>
<dbReference type="InParanoid" id="A0A7J7D3Z3"/>
<name>A0A7J7D3Z3_TRIWF</name>
<sequence length="129" mass="14532">MFLIRINPTITPFHSINAASIHQTTKHIYTNYKTKFSLEMESIPLHALFVVLLVFSVMEPETDAQIRKEVCQQNIAVGTNCDVVECSKDCAQKVNPNATGDCIRPDDKYCKCSWPCPCPCPYLSPSTYI</sequence>
<evidence type="ECO:0000313" key="7">
    <source>
        <dbReference type="Proteomes" id="UP000593562"/>
    </source>
</evidence>
<evidence type="ECO:0000256" key="5">
    <source>
        <dbReference type="ARBA" id="ARBA00023157"/>
    </source>
</evidence>
<gene>
    <name evidence="6" type="ORF">HS088_TW10G00062</name>
</gene>